<name>A0A395JTQ0_9GAMM</name>
<dbReference type="Gene3D" id="1.20.140.10">
    <property type="entry name" value="Butyryl-CoA Dehydrogenase, subunit A, domain 3"/>
    <property type="match status" value="1"/>
</dbReference>
<evidence type="ECO:0000256" key="3">
    <source>
        <dbReference type="ARBA" id="ARBA00022630"/>
    </source>
</evidence>
<dbReference type="Pfam" id="PF02770">
    <property type="entry name" value="Acyl-CoA_dh_M"/>
    <property type="match status" value="1"/>
</dbReference>
<keyword evidence="4 5" id="KW-0274">FAD</keyword>
<dbReference type="InterPro" id="IPR009100">
    <property type="entry name" value="AcylCoA_DH/oxidase_NM_dom_sf"/>
</dbReference>
<sequence length="386" mass="42480">MDFSLTEQQEKIKGETLDFARAHFNNDLIERDKNQKFDRDLWRTAGKHKLMGLCIPEQYGGRGLDPLTTVVALEAFGEGCEDGGFCFAIAAHLFATVVPIWIFGSDEQRQHYLPNLCDGTWVAANAMTELTSGSDVFNLATAAVDISAGDETREFELNGHKTYVSNAPHADILLTYASTDYSKGFFGGISSFILNKSEHNFKVSEPIDKMGARTCQMGEVVFENLIVSHSALLGNVGGGGTVFNRSMEWERVCLGATHLGVMNRMLAKAVSFTKRRMSSGVPIGQNQAISHALSDLRTRLEAARLLTYQSAWKLGKSKRGMALDASMTKLSVSELFKDFSLIICQIYAGEGYVNNHEAERVMRDALGSTIYSGTSEVQKNIISKLI</sequence>
<dbReference type="EMBL" id="QNRT01000001">
    <property type="protein sequence ID" value="RBP52968.1"/>
    <property type="molecule type" value="Genomic_DNA"/>
</dbReference>
<organism evidence="9 10">
    <name type="scientific">Arenicella xantha</name>
    <dbReference type="NCBI Taxonomy" id="644221"/>
    <lineage>
        <taxon>Bacteria</taxon>
        <taxon>Pseudomonadati</taxon>
        <taxon>Pseudomonadota</taxon>
        <taxon>Gammaproteobacteria</taxon>
        <taxon>Arenicellales</taxon>
        <taxon>Arenicellaceae</taxon>
        <taxon>Arenicella</taxon>
    </lineage>
</organism>
<dbReference type="RefSeq" id="WP_113952580.1">
    <property type="nucleotide sequence ID" value="NZ_QNRT01000001.1"/>
</dbReference>
<keyword evidence="5" id="KW-0560">Oxidoreductase</keyword>
<dbReference type="InterPro" id="IPR037069">
    <property type="entry name" value="AcylCoA_DH/ox_N_sf"/>
</dbReference>
<feature type="domain" description="Acyl-CoA dehydrogenase/oxidase N-terminal" evidence="8">
    <location>
        <begin position="6"/>
        <end position="119"/>
    </location>
</feature>
<evidence type="ECO:0000259" key="8">
    <source>
        <dbReference type="Pfam" id="PF02771"/>
    </source>
</evidence>
<dbReference type="Pfam" id="PF00441">
    <property type="entry name" value="Acyl-CoA_dh_1"/>
    <property type="match status" value="1"/>
</dbReference>
<dbReference type="InterPro" id="IPR013786">
    <property type="entry name" value="AcylCoA_DH/ox_N"/>
</dbReference>
<evidence type="ECO:0000256" key="1">
    <source>
        <dbReference type="ARBA" id="ARBA00001974"/>
    </source>
</evidence>
<evidence type="ECO:0000256" key="4">
    <source>
        <dbReference type="ARBA" id="ARBA00022827"/>
    </source>
</evidence>
<dbReference type="OrthoDB" id="9769473at2"/>
<evidence type="ECO:0000259" key="6">
    <source>
        <dbReference type="Pfam" id="PF00441"/>
    </source>
</evidence>
<proteinExistence type="inferred from homology"/>
<accession>A0A395JTQ0</accession>
<dbReference type="Proteomes" id="UP000253083">
    <property type="component" value="Unassembled WGS sequence"/>
</dbReference>
<dbReference type="Gene3D" id="2.40.110.10">
    <property type="entry name" value="Butyryl-CoA Dehydrogenase, subunit A, domain 2"/>
    <property type="match status" value="1"/>
</dbReference>
<reference evidence="9 10" key="1">
    <citation type="submission" date="2018-06" db="EMBL/GenBank/DDBJ databases">
        <title>Genomic Encyclopedia of Type Strains, Phase IV (KMG-IV): sequencing the most valuable type-strain genomes for metagenomic binning, comparative biology and taxonomic classification.</title>
        <authorList>
            <person name="Goeker M."/>
        </authorList>
    </citation>
    <scope>NUCLEOTIDE SEQUENCE [LARGE SCALE GENOMIC DNA]</scope>
    <source>
        <strain evidence="9 10">DSM 24032</strain>
    </source>
</reference>
<dbReference type="InterPro" id="IPR046373">
    <property type="entry name" value="Acyl-CoA_Oxase/DH_mid-dom_sf"/>
</dbReference>
<dbReference type="GO" id="GO:0050660">
    <property type="term" value="F:flavin adenine dinucleotide binding"/>
    <property type="evidence" value="ECO:0007669"/>
    <property type="project" value="InterPro"/>
</dbReference>
<dbReference type="InParanoid" id="A0A395JTQ0"/>
<dbReference type="PANTHER" id="PTHR43884">
    <property type="entry name" value="ACYL-COA DEHYDROGENASE"/>
    <property type="match status" value="1"/>
</dbReference>
<evidence type="ECO:0000259" key="7">
    <source>
        <dbReference type="Pfam" id="PF02770"/>
    </source>
</evidence>
<evidence type="ECO:0000313" key="9">
    <source>
        <dbReference type="EMBL" id="RBP52968.1"/>
    </source>
</evidence>
<dbReference type="Gene3D" id="1.10.540.10">
    <property type="entry name" value="Acyl-CoA dehydrogenase/oxidase, N-terminal domain"/>
    <property type="match status" value="1"/>
</dbReference>
<comment type="similarity">
    <text evidence="2 5">Belongs to the acyl-CoA dehydrogenase family.</text>
</comment>
<comment type="cofactor">
    <cofactor evidence="1 5">
        <name>FAD</name>
        <dbReference type="ChEBI" id="CHEBI:57692"/>
    </cofactor>
</comment>
<dbReference type="AlphaFoldDB" id="A0A395JTQ0"/>
<gene>
    <name evidence="9" type="ORF">DFR28_101352</name>
</gene>
<protein>
    <submittedName>
        <fullName evidence="9">L-prolyl-[peptidyl carrier protein] dehydrogenase</fullName>
    </submittedName>
</protein>
<dbReference type="Pfam" id="PF02771">
    <property type="entry name" value="Acyl-CoA_dh_N"/>
    <property type="match status" value="1"/>
</dbReference>
<dbReference type="InterPro" id="IPR006091">
    <property type="entry name" value="Acyl-CoA_Oxase/DH_mid-dom"/>
</dbReference>
<evidence type="ECO:0000313" key="10">
    <source>
        <dbReference type="Proteomes" id="UP000253083"/>
    </source>
</evidence>
<feature type="domain" description="Acyl-CoA oxidase/dehydrogenase middle" evidence="7">
    <location>
        <begin position="125"/>
        <end position="224"/>
    </location>
</feature>
<dbReference type="SUPFAM" id="SSF56645">
    <property type="entry name" value="Acyl-CoA dehydrogenase NM domain-like"/>
    <property type="match status" value="1"/>
</dbReference>
<keyword evidence="10" id="KW-1185">Reference proteome</keyword>
<dbReference type="SUPFAM" id="SSF47203">
    <property type="entry name" value="Acyl-CoA dehydrogenase C-terminal domain-like"/>
    <property type="match status" value="1"/>
</dbReference>
<evidence type="ECO:0000256" key="2">
    <source>
        <dbReference type="ARBA" id="ARBA00009347"/>
    </source>
</evidence>
<evidence type="ECO:0000256" key="5">
    <source>
        <dbReference type="RuleBase" id="RU362125"/>
    </source>
</evidence>
<feature type="domain" description="Acyl-CoA dehydrogenase/oxidase C-terminal" evidence="6">
    <location>
        <begin position="238"/>
        <end position="384"/>
    </location>
</feature>
<keyword evidence="3 5" id="KW-0285">Flavoprotein</keyword>
<dbReference type="GO" id="GO:0003995">
    <property type="term" value="F:acyl-CoA dehydrogenase activity"/>
    <property type="evidence" value="ECO:0007669"/>
    <property type="project" value="TreeGrafter"/>
</dbReference>
<dbReference type="InterPro" id="IPR009075">
    <property type="entry name" value="AcylCo_DH/oxidase_C"/>
</dbReference>
<comment type="caution">
    <text evidence="9">The sequence shown here is derived from an EMBL/GenBank/DDBJ whole genome shotgun (WGS) entry which is preliminary data.</text>
</comment>
<dbReference type="PANTHER" id="PTHR43884:SF12">
    <property type="entry name" value="ISOVALERYL-COA DEHYDROGENASE, MITOCHONDRIAL-RELATED"/>
    <property type="match status" value="1"/>
</dbReference>
<dbReference type="InterPro" id="IPR036250">
    <property type="entry name" value="AcylCo_DH-like_C"/>
</dbReference>